<dbReference type="Pfam" id="PF01130">
    <property type="entry name" value="CD36"/>
    <property type="match status" value="1"/>
</dbReference>
<evidence type="ECO:0000256" key="4">
    <source>
        <dbReference type="ARBA" id="ARBA00022989"/>
    </source>
</evidence>
<keyword evidence="5" id="KW-0472">Membrane</keyword>
<reference evidence="7" key="1">
    <citation type="journal article" date="2020" name="bioRxiv">
        <title>Chromosome-level reference genome of the European wasp spider Argiope bruennichi: a resource for studies on range expansion and evolutionary adaptation.</title>
        <authorList>
            <person name="Sheffer M.M."/>
            <person name="Hoppe A."/>
            <person name="Krehenwinkel H."/>
            <person name="Uhl G."/>
            <person name="Kuss A.W."/>
            <person name="Jensen L."/>
            <person name="Jensen C."/>
            <person name="Gillespie R.G."/>
            <person name="Hoff K.J."/>
            <person name="Prost S."/>
        </authorList>
    </citation>
    <scope>NUCLEOTIDE SEQUENCE</scope>
</reference>
<dbReference type="PANTHER" id="PTHR11923">
    <property type="entry name" value="SCAVENGER RECEPTOR CLASS B TYPE-1 SR-B1"/>
    <property type="match status" value="1"/>
</dbReference>
<dbReference type="AlphaFoldDB" id="A0A8T0E452"/>
<comment type="similarity">
    <text evidence="2">Belongs to the CD36 family.</text>
</comment>
<evidence type="ECO:0000256" key="5">
    <source>
        <dbReference type="ARBA" id="ARBA00023136"/>
    </source>
</evidence>
<dbReference type="Proteomes" id="UP000807504">
    <property type="component" value="Unassembled WGS sequence"/>
</dbReference>
<evidence type="ECO:0000313" key="7">
    <source>
        <dbReference type="EMBL" id="KAF8765007.1"/>
    </source>
</evidence>
<keyword evidence="4" id="KW-1133">Transmembrane helix</keyword>
<dbReference type="GO" id="GO:0005737">
    <property type="term" value="C:cytoplasm"/>
    <property type="evidence" value="ECO:0007669"/>
    <property type="project" value="TreeGrafter"/>
</dbReference>
<comment type="caution">
    <text evidence="7">The sequence shown here is derived from an EMBL/GenBank/DDBJ whole genome shotgun (WGS) entry which is preliminary data.</text>
</comment>
<dbReference type="GO" id="GO:0005044">
    <property type="term" value="F:scavenger receptor activity"/>
    <property type="evidence" value="ECO:0007669"/>
    <property type="project" value="TreeGrafter"/>
</dbReference>
<evidence type="ECO:0000256" key="6">
    <source>
        <dbReference type="ARBA" id="ARBA00023180"/>
    </source>
</evidence>
<dbReference type="EMBL" id="JABXBU010002231">
    <property type="protein sequence ID" value="KAF8765007.1"/>
    <property type="molecule type" value="Genomic_DNA"/>
</dbReference>
<name>A0A8T0E452_ARGBR</name>
<protein>
    <submittedName>
        <fullName evidence="7">Platelet glycoprotein 4 like protein</fullName>
    </submittedName>
</protein>
<keyword evidence="6" id="KW-0325">Glycoprotein</keyword>
<evidence type="ECO:0000256" key="2">
    <source>
        <dbReference type="ARBA" id="ARBA00010532"/>
    </source>
</evidence>
<dbReference type="PRINTS" id="PR01609">
    <property type="entry name" value="CD36FAMILY"/>
</dbReference>
<sequence>MVENRPTRPQSRPTLWKDRPLLMYRRVKVFNITNPGDFLLGSKMIVKEVGPVTYEMEWRKSKFFWQDGGILAYRRETILKFNPELNWIDENEVFYTLNSTLIHNADRSDLTDFDKMKEKQLIIKTTIKQYMQETVDKSLKSPLLREVCPKEEFIMFYRGEESIENLNFLQGSYGRASPDNEKSNAAIRNSLDIGPPMNEKEVRFKYLEPNLCQCMIFIQADTVEVNGVKNIRFEVAPIVNGFNDLDRSEFFQESCKILSDSRCCPTFPVVLSLPHFYSSSEAPNSLVSGLHPNESIHNSFIIVEPMTGLTTSFVMRYQFNVKLEFNKNWEHVRKDYCQSESLSSNEEQESFIEITNSRDYHSINEPELPEKESPPLLKAFPGYSRCADI</sequence>
<comment type="subcellular location">
    <subcellularLocation>
        <location evidence="1">Membrane</location>
    </subcellularLocation>
</comment>
<evidence type="ECO:0000313" key="8">
    <source>
        <dbReference type="Proteomes" id="UP000807504"/>
    </source>
</evidence>
<dbReference type="InterPro" id="IPR002159">
    <property type="entry name" value="CD36_fam"/>
</dbReference>
<gene>
    <name evidence="7" type="ORF">HNY73_023025</name>
</gene>
<evidence type="ECO:0000256" key="3">
    <source>
        <dbReference type="ARBA" id="ARBA00022692"/>
    </source>
</evidence>
<reference evidence="7" key="2">
    <citation type="submission" date="2020-06" db="EMBL/GenBank/DDBJ databases">
        <authorList>
            <person name="Sheffer M."/>
        </authorList>
    </citation>
    <scope>NUCLEOTIDE SEQUENCE</scope>
</reference>
<organism evidence="7 8">
    <name type="scientific">Argiope bruennichi</name>
    <name type="common">Wasp spider</name>
    <name type="synonym">Aranea bruennichi</name>
    <dbReference type="NCBI Taxonomy" id="94029"/>
    <lineage>
        <taxon>Eukaryota</taxon>
        <taxon>Metazoa</taxon>
        <taxon>Ecdysozoa</taxon>
        <taxon>Arthropoda</taxon>
        <taxon>Chelicerata</taxon>
        <taxon>Arachnida</taxon>
        <taxon>Araneae</taxon>
        <taxon>Araneomorphae</taxon>
        <taxon>Entelegynae</taxon>
        <taxon>Araneoidea</taxon>
        <taxon>Araneidae</taxon>
        <taxon>Argiope</taxon>
    </lineage>
</organism>
<accession>A0A8T0E452</accession>
<proteinExistence type="inferred from homology"/>
<dbReference type="GO" id="GO:0016020">
    <property type="term" value="C:membrane"/>
    <property type="evidence" value="ECO:0007669"/>
    <property type="project" value="UniProtKB-SubCell"/>
</dbReference>
<keyword evidence="3" id="KW-0812">Transmembrane</keyword>
<keyword evidence="8" id="KW-1185">Reference proteome</keyword>
<dbReference type="PANTHER" id="PTHR11923:SF51">
    <property type="entry name" value="LYSOSOME MEMBRANE PROTEIN 2"/>
    <property type="match status" value="1"/>
</dbReference>
<evidence type="ECO:0000256" key="1">
    <source>
        <dbReference type="ARBA" id="ARBA00004370"/>
    </source>
</evidence>